<organism evidence="2 3">
    <name type="scientific">Eiseniibacteriota bacterium</name>
    <dbReference type="NCBI Taxonomy" id="2212470"/>
    <lineage>
        <taxon>Bacteria</taxon>
        <taxon>Candidatus Eiseniibacteriota</taxon>
    </lineage>
</organism>
<dbReference type="AlphaFoldDB" id="A0A933SBY4"/>
<keyword evidence="1" id="KW-0732">Signal</keyword>
<gene>
    <name evidence="2" type="ORF">HZA61_03945</name>
</gene>
<feature type="signal peptide" evidence="1">
    <location>
        <begin position="1"/>
        <end position="21"/>
    </location>
</feature>
<evidence type="ECO:0008006" key="4">
    <source>
        <dbReference type="Google" id="ProtNLM"/>
    </source>
</evidence>
<feature type="chain" id="PRO_5037530277" description="Porin family protein" evidence="1">
    <location>
        <begin position="22"/>
        <end position="163"/>
    </location>
</feature>
<proteinExistence type="predicted"/>
<comment type="caution">
    <text evidence="2">The sequence shown here is derived from an EMBL/GenBank/DDBJ whole genome shotgun (WGS) entry which is preliminary data.</text>
</comment>
<accession>A0A933SBY4</accession>
<sequence>MKLKLAPALLLAALLPTTALAAGSSFQTYGPHIGFSSGPSQLVLGGQLQMGDVAPSIDFVPSVDLGLGDGGTILSLNGDFHYRFTISGATWQPYAGGGVAIHFVSVDNSGPGGDASDTVAGGTAVFGADVPTKSGSRFFVEGKIGLGDGPDFKAIAGWHFGRK</sequence>
<evidence type="ECO:0000313" key="2">
    <source>
        <dbReference type="EMBL" id="MBI5168621.1"/>
    </source>
</evidence>
<protein>
    <recommendedName>
        <fullName evidence="4">Porin family protein</fullName>
    </recommendedName>
</protein>
<dbReference type="Proteomes" id="UP000696931">
    <property type="component" value="Unassembled WGS sequence"/>
</dbReference>
<reference evidence="2" key="1">
    <citation type="submission" date="2020-07" db="EMBL/GenBank/DDBJ databases">
        <title>Huge and variable diversity of episymbiotic CPR bacteria and DPANN archaea in groundwater ecosystems.</title>
        <authorList>
            <person name="He C.Y."/>
            <person name="Keren R."/>
            <person name="Whittaker M."/>
            <person name="Farag I.F."/>
            <person name="Doudna J."/>
            <person name="Cate J.H.D."/>
            <person name="Banfield J.F."/>
        </authorList>
    </citation>
    <scope>NUCLEOTIDE SEQUENCE</scope>
    <source>
        <strain evidence="2">NC_groundwater_1813_Pr3_B-0.1um_71_17</strain>
    </source>
</reference>
<evidence type="ECO:0000256" key="1">
    <source>
        <dbReference type="SAM" id="SignalP"/>
    </source>
</evidence>
<evidence type="ECO:0000313" key="3">
    <source>
        <dbReference type="Proteomes" id="UP000696931"/>
    </source>
</evidence>
<dbReference type="SUPFAM" id="SSF56925">
    <property type="entry name" value="OMPA-like"/>
    <property type="match status" value="1"/>
</dbReference>
<name>A0A933SBY4_UNCEI</name>
<dbReference type="EMBL" id="JACRIW010000031">
    <property type="protein sequence ID" value="MBI5168621.1"/>
    <property type="molecule type" value="Genomic_DNA"/>
</dbReference>
<dbReference type="InterPro" id="IPR011250">
    <property type="entry name" value="OMP/PagP_B-barrel"/>
</dbReference>